<name>A0A5N6F745_9EURO</name>
<accession>A0A5N6F745</accession>
<reference evidence="4 5" key="1">
    <citation type="submission" date="2019-04" db="EMBL/GenBank/DDBJ databases">
        <title>Fungal friends and foes A comparative genomics study of 23 Aspergillus species from section Flavi.</title>
        <authorList>
            <consortium name="DOE Joint Genome Institute"/>
            <person name="Kjaerbolling I."/>
            <person name="Vesth T.C."/>
            <person name="Frisvad J.C."/>
            <person name="Nybo J.L."/>
            <person name="Theobald S."/>
            <person name="Kildgaard S."/>
            <person name="Petersen T.I."/>
            <person name="Kuo A."/>
            <person name="Sato A."/>
            <person name="Lyhne E.K."/>
            <person name="Kogle M.E."/>
            <person name="Wiebenga A."/>
            <person name="Kun R.S."/>
            <person name="Lubbers R.J."/>
            <person name="Makela M.R."/>
            <person name="Barry K."/>
            <person name="Chovatia M."/>
            <person name="Clum A."/>
            <person name="Daum C."/>
            <person name="Haridas S."/>
            <person name="He G."/>
            <person name="LaButti K."/>
            <person name="Lipzen A."/>
            <person name="Mondo S."/>
            <person name="Pangilinan J."/>
            <person name="Riley R."/>
            <person name="Salamov A."/>
            <person name="Simmons B.A."/>
            <person name="Magnuson J.K."/>
            <person name="Henrissat B."/>
            <person name="Mortensen U.H."/>
            <person name="Larsen T.O."/>
            <person name="De vries R.P."/>
            <person name="Grigoriev I.V."/>
            <person name="Machida M."/>
            <person name="Baker S.E."/>
            <person name="Andersen M.R."/>
        </authorList>
    </citation>
    <scope>NUCLEOTIDE SEQUENCE [LARGE SCALE GENOMIC DNA]</scope>
    <source>
        <strain evidence="4 5">CBS 126849</strain>
    </source>
</reference>
<dbReference type="Gene3D" id="3.40.50.720">
    <property type="entry name" value="NAD(P)-binding Rossmann-like Domain"/>
    <property type="match status" value="1"/>
</dbReference>
<evidence type="ECO:0000256" key="1">
    <source>
        <dbReference type="ARBA" id="ARBA00006484"/>
    </source>
</evidence>
<organism evidence="4 5">
    <name type="scientific">Aspergillus novoparasiticus</name>
    <dbReference type="NCBI Taxonomy" id="986946"/>
    <lineage>
        <taxon>Eukaryota</taxon>
        <taxon>Fungi</taxon>
        <taxon>Dikarya</taxon>
        <taxon>Ascomycota</taxon>
        <taxon>Pezizomycotina</taxon>
        <taxon>Eurotiomycetes</taxon>
        <taxon>Eurotiomycetidae</taxon>
        <taxon>Eurotiales</taxon>
        <taxon>Aspergillaceae</taxon>
        <taxon>Aspergillus</taxon>
        <taxon>Aspergillus subgen. Circumdati</taxon>
    </lineage>
</organism>
<evidence type="ECO:0000313" key="5">
    <source>
        <dbReference type="Proteomes" id="UP000326799"/>
    </source>
</evidence>
<dbReference type="GO" id="GO:0016491">
    <property type="term" value="F:oxidoreductase activity"/>
    <property type="evidence" value="ECO:0007669"/>
    <property type="project" value="UniProtKB-KW"/>
</dbReference>
<gene>
    <name evidence="4" type="ORF">BDV33DRAFT_198123</name>
</gene>
<dbReference type="AlphaFoldDB" id="A0A5N6F745"/>
<dbReference type="InterPro" id="IPR051468">
    <property type="entry name" value="Fungal_SecMetab_SDRs"/>
</dbReference>
<dbReference type="Proteomes" id="UP000326799">
    <property type="component" value="Unassembled WGS sequence"/>
</dbReference>
<evidence type="ECO:0000313" key="4">
    <source>
        <dbReference type="EMBL" id="KAB8225712.1"/>
    </source>
</evidence>
<sequence length="180" mass="19306">MLSRDNHIVIAAVREPKSASSQGLHDLLRGQGSKVIVLKIESVSETEALAAVDALKSPHGITRLDIVIANAGIAKYIGKAERTPVKEMLDHFTINSVAPLLFFHATSPCSPFKLDPNSSSCPLVRGASELGNVGVRGMGHSEALVAIQDGVNGVLDRIDTATRERSSGKFLSWDIEELPW</sequence>
<keyword evidence="2" id="KW-0521">NADP</keyword>
<comment type="similarity">
    <text evidence="1">Belongs to the short-chain dehydrogenases/reductases (SDR) family.</text>
</comment>
<dbReference type="SUPFAM" id="SSF51735">
    <property type="entry name" value="NAD(P)-binding Rossmann-fold domains"/>
    <property type="match status" value="1"/>
</dbReference>
<dbReference type="GO" id="GO:0005737">
    <property type="term" value="C:cytoplasm"/>
    <property type="evidence" value="ECO:0007669"/>
    <property type="project" value="TreeGrafter"/>
</dbReference>
<dbReference type="InterPro" id="IPR036291">
    <property type="entry name" value="NAD(P)-bd_dom_sf"/>
</dbReference>
<dbReference type="PANTHER" id="PTHR43544:SF7">
    <property type="entry name" value="NADB-LER2"/>
    <property type="match status" value="1"/>
</dbReference>
<dbReference type="EMBL" id="ML733393">
    <property type="protein sequence ID" value="KAB8225712.1"/>
    <property type="molecule type" value="Genomic_DNA"/>
</dbReference>
<evidence type="ECO:0000256" key="3">
    <source>
        <dbReference type="ARBA" id="ARBA00023002"/>
    </source>
</evidence>
<proteinExistence type="inferred from homology"/>
<dbReference type="PANTHER" id="PTHR43544">
    <property type="entry name" value="SHORT-CHAIN DEHYDROGENASE/REDUCTASE"/>
    <property type="match status" value="1"/>
</dbReference>
<evidence type="ECO:0000256" key="2">
    <source>
        <dbReference type="ARBA" id="ARBA00022857"/>
    </source>
</evidence>
<keyword evidence="3" id="KW-0560">Oxidoreductase</keyword>
<protein>
    <submittedName>
        <fullName evidence="4">Uncharacterized protein</fullName>
    </submittedName>
</protein>
<keyword evidence="5" id="KW-1185">Reference proteome</keyword>